<protein>
    <submittedName>
        <fullName evidence="1">Type III effector protein</fullName>
    </submittedName>
</protein>
<organism evidence="1">
    <name type="scientific">Streptomyces anulatus</name>
    <name type="common">Streptomyces chrysomallus</name>
    <dbReference type="NCBI Taxonomy" id="1892"/>
    <lineage>
        <taxon>Bacteria</taxon>
        <taxon>Bacillati</taxon>
        <taxon>Actinomycetota</taxon>
        <taxon>Actinomycetes</taxon>
        <taxon>Kitasatosporales</taxon>
        <taxon>Streptomycetaceae</taxon>
        <taxon>Streptomyces</taxon>
    </lineage>
</organism>
<reference evidence="1" key="1">
    <citation type="submission" date="2020-01" db="EMBL/GenBank/DDBJ databases">
        <title>Insect and environment-associated Actinomycetes.</title>
        <authorList>
            <person name="Currrie C."/>
            <person name="Chevrette M."/>
            <person name="Carlson C."/>
            <person name="Stubbendieck R."/>
            <person name="Wendt-Pienkowski E."/>
        </authorList>
    </citation>
    <scope>NUCLEOTIDE SEQUENCE</scope>
    <source>
        <strain evidence="1">SID505</strain>
    </source>
</reference>
<comment type="caution">
    <text evidence="1">The sequence shown here is derived from an EMBL/GenBank/DDBJ whole genome shotgun (WGS) entry which is preliminary data.</text>
</comment>
<proteinExistence type="predicted"/>
<dbReference type="EMBL" id="JAAGMK010001039">
    <property type="protein sequence ID" value="NEB89725.1"/>
    <property type="molecule type" value="Genomic_DNA"/>
</dbReference>
<gene>
    <name evidence="1" type="ORF">G3I43_37080</name>
</gene>
<evidence type="ECO:0000313" key="1">
    <source>
        <dbReference type="EMBL" id="NEB89725.1"/>
    </source>
</evidence>
<dbReference type="AlphaFoldDB" id="A0A6G3T4A0"/>
<feature type="non-terminal residue" evidence="1">
    <location>
        <position position="1"/>
    </location>
</feature>
<accession>A0A6G3T4A0</accession>
<name>A0A6G3T4A0_STRAQ</name>
<sequence length="59" mass="5886">AAARPAQAALHAALGAADAAELIAPLGGIRPYLDARHTGLARSLDALDARAHHHTAGGD</sequence>